<dbReference type="AlphaFoldDB" id="A0A540M9Y9"/>
<dbReference type="Proteomes" id="UP000315295">
    <property type="component" value="Unassembled WGS sequence"/>
</dbReference>
<feature type="compositionally biased region" description="Polar residues" evidence="1">
    <location>
        <begin position="12"/>
        <end position="21"/>
    </location>
</feature>
<gene>
    <name evidence="2" type="ORF">C1H46_018809</name>
</gene>
<protein>
    <submittedName>
        <fullName evidence="2">Uncharacterized protein</fullName>
    </submittedName>
</protein>
<feature type="region of interest" description="Disordered" evidence="1">
    <location>
        <begin position="1"/>
        <end position="28"/>
    </location>
</feature>
<accession>A0A540M9Y9</accession>
<comment type="caution">
    <text evidence="2">The sequence shown here is derived from an EMBL/GenBank/DDBJ whole genome shotgun (WGS) entry which is preliminary data.</text>
</comment>
<organism evidence="2 3">
    <name type="scientific">Malus baccata</name>
    <name type="common">Siberian crab apple</name>
    <name type="synonym">Pyrus baccata</name>
    <dbReference type="NCBI Taxonomy" id="106549"/>
    <lineage>
        <taxon>Eukaryota</taxon>
        <taxon>Viridiplantae</taxon>
        <taxon>Streptophyta</taxon>
        <taxon>Embryophyta</taxon>
        <taxon>Tracheophyta</taxon>
        <taxon>Spermatophyta</taxon>
        <taxon>Magnoliopsida</taxon>
        <taxon>eudicotyledons</taxon>
        <taxon>Gunneridae</taxon>
        <taxon>Pentapetalae</taxon>
        <taxon>rosids</taxon>
        <taxon>fabids</taxon>
        <taxon>Rosales</taxon>
        <taxon>Rosaceae</taxon>
        <taxon>Amygdaloideae</taxon>
        <taxon>Maleae</taxon>
        <taxon>Malus</taxon>
    </lineage>
</organism>
<name>A0A540M9Y9_MALBA</name>
<evidence type="ECO:0000313" key="3">
    <source>
        <dbReference type="Proteomes" id="UP000315295"/>
    </source>
</evidence>
<proteinExistence type="predicted"/>
<evidence type="ECO:0000256" key="1">
    <source>
        <dbReference type="SAM" id="MobiDB-lite"/>
    </source>
</evidence>
<keyword evidence="3" id="KW-1185">Reference proteome</keyword>
<dbReference type="EMBL" id="VIEB01000310">
    <property type="protein sequence ID" value="TQD95570.1"/>
    <property type="molecule type" value="Genomic_DNA"/>
</dbReference>
<reference evidence="2 3" key="1">
    <citation type="journal article" date="2019" name="G3 (Bethesda)">
        <title>Sequencing of a Wild Apple (Malus baccata) Genome Unravels the Differences Between Cultivated and Wild Apple Species Regarding Disease Resistance and Cold Tolerance.</title>
        <authorList>
            <person name="Chen X."/>
        </authorList>
    </citation>
    <scope>NUCLEOTIDE SEQUENCE [LARGE SCALE GENOMIC DNA]</scope>
    <source>
        <strain evidence="3">cv. Shandingzi</strain>
        <tissue evidence="2">Leaves</tissue>
    </source>
</reference>
<evidence type="ECO:0000313" key="2">
    <source>
        <dbReference type="EMBL" id="TQD95570.1"/>
    </source>
</evidence>
<sequence>MARRAARSSGSPRISQLSLQHPAQPLLTNRAPPLRCWTVVPTLSPRRLNLHQTPPAAHGAHTRSKLGCALGIDSFHHSAWPPSSSSL</sequence>